<evidence type="ECO:0000259" key="9">
    <source>
        <dbReference type="SMART" id="SM00382"/>
    </source>
</evidence>
<keyword evidence="8" id="KW-0539">Nucleus</keyword>
<evidence type="ECO:0000256" key="7">
    <source>
        <dbReference type="ARBA" id="ARBA00022942"/>
    </source>
</evidence>
<organism evidence="10 11">
    <name type="scientific">Mucuna pruriens</name>
    <name type="common">Velvet bean</name>
    <name type="synonym">Dolichos pruriens</name>
    <dbReference type="NCBI Taxonomy" id="157652"/>
    <lineage>
        <taxon>Eukaryota</taxon>
        <taxon>Viridiplantae</taxon>
        <taxon>Streptophyta</taxon>
        <taxon>Embryophyta</taxon>
        <taxon>Tracheophyta</taxon>
        <taxon>Spermatophyta</taxon>
        <taxon>Magnoliopsida</taxon>
        <taxon>eudicotyledons</taxon>
        <taxon>Gunneridae</taxon>
        <taxon>Pentapetalae</taxon>
        <taxon>rosids</taxon>
        <taxon>fabids</taxon>
        <taxon>Fabales</taxon>
        <taxon>Fabaceae</taxon>
        <taxon>Papilionoideae</taxon>
        <taxon>50 kb inversion clade</taxon>
        <taxon>NPAAA clade</taxon>
        <taxon>indigoferoid/millettioid clade</taxon>
        <taxon>Phaseoleae</taxon>
        <taxon>Mucuna</taxon>
    </lineage>
</organism>
<feature type="non-terminal residue" evidence="10">
    <location>
        <position position="1"/>
    </location>
</feature>
<dbReference type="InterPro" id="IPR050221">
    <property type="entry name" value="26S_Proteasome_ATPase"/>
</dbReference>
<dbReference type="Pfam" id="PF00004">
    <property type="entry name" value="AAA"/>
    <property type="match status" value="1"/>
</dbReference>
<dbReference type="InterPro" id="IPR027417">
    <property type="entry name" value="P-loop_NTPase"/>
</dbReference>
<evidence type="ECO:0000256" key="6">
    <source>
        <dbReference type="ARBA" id="ARBA00022840"/>
    </source>
</evidence>
<evidence type="ECO:0000313" key="10">
    <source>
        <dbReference type="EMBL" id="RDX72033.1"/>
    </source>
</evidence>
<dbReference type="InterPro" id="IPR012340">
    <property type="entry name" value="NA-bd_OB-fold"/>
</dbReference>
<dbReference type="InterPro" id="IPR003959">
    <property type="entry name" value="ATPase_AAA_core"/>
</dbReference>
<dbReference type="EMBL" id="QJKJ01011088">
    <property type="protein sequence ID" value="RDX72033.1"/>
    <property type="molecule type" value="Genomic_DNA"/>
</dbReference>
<dbReference type="InterPro" id="IPR041569">
    <property type="entry name" value="AAA_lid_3"/>
</dbReference>
<dbReference type="AlphaFoldDB" id="A0A371F1G6"/>
<feature type="domain" description="AAA+ ATPase" evidence="9">
    <location>
        <begin position="175"/>
        <end position="314"/>
    </location>
</feature>
<evidence type="ECO:0000256" key="4">
    <source>
        <dbReference type="ARBA" id="ARBA00022490"/>
    </source>
</evidence>
<dbReference type="GO" id="GO:0000502">
    <property type="term" value="C:proteasome complex"/>
    <property type="evidence" value="ECO:0007669"/>
    <property type="project" value="UniProtKB-KW"/>
</dbReference>
<evidence type="ECO:0000256" key="1">
    <source>
        <dbReference type="ARBA" id="ARBA00004123"/>
    </source>
</evidence>
<dbReference type="OrthoDB" id="1937997at2759"/>
<dbReference type="InterPro" id="IPR032501">
    <property type="entry name" value="Prot_ATP_ID_OB_2nd"/>
</dbReference>
<dbReference type="Gene3D" id="2.40.50.140">
    <property type="entry name" value="Nucleic acid-binding proteins"/>
    <property type="match status" value="1"/>
</dbReference>
<dbReference type="FunFam" id="1.10.8.60:FF:000008">
    <property type="entry name" value="26S protease regulatory subunit 10B"/>
    <property type="match status" value="1"/>
</dbReference>
<evidence type="ECO:0000256" key="8">
    <source>
        <dbReference type="ARBA" id="ARBA00023242"/>
    </source>
</evidence>
<keyword evidence="4" id="KW-0963">Cytoplasm</keyword>
<dbReference type="Proteomes" id="UP000257109">
    <property type="component" value="Unassembled WGS sequence"/>
</dbReference>
<dbReference type="Pfam" id="PF16450">
    <property type="entry name" value="Prot_ATP_ID_OB_C"/>
    <property type="match status" value="1"/>
</dbReference>
<evidence type="ECO:0000256" key="5">
    <source>
        <dbReference type="ARBA" id="ARBA00022741"/>
    </source>
</evidence>
<dbReference type="SMART" id="SM00382">
    <property type="entry name" value="AAA"/>
    <property type="match status" value="1"/>
</dbReference>
<dbReference type="GO" id="GO:0005737">
    <property type="term" value="C:cytoplasm"/>
    <property type="evidence" value="ECO:0007669"/>
    <property type="project" value="UniProtKB-SubCell"/>
</dbReference>
<keyword evidence="5" id="KW-0547">Nucleotide-binding</keyword>
<protein>
    <submittedName>
        <fullName evidence="10">26S proteasome regulatory subunit S10B-like B</fullName>
    </submittedName>
</protein>
<accession>A0A371F1G6</accession>
<comment type="subcellular location">
    <subcellularLocation>
        <location evidence="2">Cytoplasm</location>
    </subcellularLocation>
    <subcellularLocation>
        <location evidence="1">Nucleus</location>
    </subcellularLocation>
</comment>
<dbReference type="Gene3D" id="1.10.8.60">
    <property type="match status" value="1"/>
</dbReference>
<sequence>MLNEKEEALLRRSALSNYRRKLLHLCLLQSRLHAAKQHLVATKKDLAKSEDDINYLHTHVQIVAHVLTPFPDKTRFVVKSSSSNGIRYVVGCHSNVDKEKLIAGARVSLHNTTFTIMRILPRKVGPLVYNMLHEDPEKVSYSELGGVSEQILELELTIQRPLMNPEIFRRVGTIPPKCVLLYGPPGTGKTLLARAIASNIHVTFLKVVSSAIINRHIGESARLIGEIFEYARDHQPCIIFMDEIDAIGGRRLSGGTSADREIQRTLIELLNQLDGFDPLGKVKIIMSTNRPDVLDPALLRAGRVDCKIEIPLPNEQSRMEILSVHAAGIAKHGEIDYEAVVKLSEGFNGADLRNVCTEAGMFAIRAECDYVIHDDFMKAVRKLSEAKKMESSAHYDVNFGKD</sequence>
<proteinExistence type="inferred from homology"/>
<keyword evidence="6" id="KW-0067">ATP-binding</keyword>
<keyword evidence="11" id="KW-1185">Reference proteome</keyword>
<evidence type="ECO:0000256" key="2">
    <source>
        <dbReference type="ARBA" id="ARBA00004496"/>
    </source>
</evidence>
<dbReference type="STRING" id="157652.A0A371F1G6"/>
<reference evidence="10" key="1">
    <citation type="submission" date="2018-05" db="EMBL/GenBank/DDBJ databases">
        <title>Draft genome of Mucuna pruriens seed.</title>
        <authorList>
            <person name="Nnadi N.E."/>
            <person name="Vos R."/>
            <person name="Hasami M.H."/>
            <person name="Devisetty U.K."/>
            <person name="Aguiy J.C."/>
        </authorList>
    </citation>
    <scope>NUCLEOTIDE SEQUENCE [LARGE SCALE GENOMIC DNA]</scope>
    <source>
        <strain evidence="10">JCA_2017</strain>
    </source>
</reference>
<keyword evidence="7" id="KW-0647">Proteasome</keyword>
<dbReference type="GO" id="GO:0005634">
    <property type="term" value="C:nucleus"/>
    <property type="evidence" value="ECO:0007669"/>
    <property type="project" value="UniProtKB-SubCell"/>
</dbReference>
<dbReference type="FunFam" id="3.40.50.300:FF:000034">
    <property type="entry name" value="26S protease regulatory subunit 10B"/>
    <property type="match status" value="1"/>
</dbReference>
<dbReference type="Gene3D" id="3.40.50.300">
    <property type="entry name" value="P-loop containing nucleotide triphosphate hydrolases"/>
    <property type="match status" value="1"/>
</dbReference>
<dbReference type="GO" id="GO:0005524">
    <property type="term" value="F:ATP binding"/>
    <property type="evidence" value="ECO:0007669"/>
    <property type="project" value="UniProtKB-KW"/>
</dbReference>
<name>A0A371F1G6_MUCPR</name>
<evidence type="ECO:0000313" key="11">
    <source>
        <dbReference type="Proteomes" id="UP000257109"/>
    </source>
</evidence>
<evidence type="ECO:0000256" key="3">
    <source>
        <dbReference type="ARBA" id="ARBA00006914"/>
    </source>
</evidence>
<dbReference type="SUPFAM" id="SSF52540">
    <property type="entry name" value="P-loop containing nucleoside triphosphate hydrolases"/>
    <property type="match status" value="1"/>
</dbReference>
<dbReference type="InterPro" id="IPR003593">
    <property type="entry name" value="AAA+_ATPase"/>
</dbReference>
<dbReference type="GO" id="GO:0016887">
    <property type="term" value="F:ATP hydrolysis activity"/>
    <property type="evidence" value="ECO:0007669"/>
    <property type="project" value="InterPro"/>
</dbReference>
<comment type="similarity">
    <text evidence="3">Belongs to the AAA ATPase family.</text>
</comment>
<gene>
    <name evidence="10" type="primary">RPT4B</name>
    <name evidence="10" type="ORF">CR513_48535</name>
</gene>
<dbReference type="PANTHER" id="PTHR23073">
    <property type="entry name" value="26S PROTEASOME REGULATORY SUBUNIT"/>
    <property type="match status" value="1"/>
</dbReference>
<comment type="caution">
    <text evidence="10">The sequence shown here is derived from an EMBL/GenBank/DDBJ whole genome shotgun (WGS) entry which is preliminary data.</text>
</comment>
<dbReference type="Pfam" id="PF17862">
    <property type="entry name" value="AAA_lid_3"/>
    <property type="match status" value="1"/>
</dbReference>